<sequence length="63" mass="6942">MYRKIDSSNLQWILISSRYVDWSGGCSTSCGTSGTGETPEAKLRRLSARPAESYTRSGSQHTL</sequence>
<comment type="caution">
    <text evidence="2">The sequence shown here is derived from an EMBL/GenBank/DDBJ whole genome shotgun (WGS) entry which is preliminary data.</text>
</comment>
<evidence type="ECO:0000256" key="1">
    <source>
        <dbReference type="SAM" id="MobiDB-lite"/>
    </source>
</evidence>
<dbReference type="Proteomes" id="UP000322267">
    <property type="component" value="Unassembled WGS sequence"/>
</dbReference>
<accession>A0A5D4NUM2</accession>
<name>A0A5D4NUM2_9BACI</name>
<dbReference type="AlphaFoldDB" id="A0A5D4NUM2"/>
<feature type="region of interest" description="Disordered" evidence="1">
    <location>
        <begin position="28"/>
        <end position="63"/>
    </location>
</feature>
<feature type="compositionally biased region" description="Polar residues" evidence="1">
    <location>
        <begin position="54"/>
        <end position="63"/>
    </location>
</feature>
<reference evidence="2 3" key="1">
    <citation type="submission" date="2019-08" db="EMBL/GenBank/DDBJ databases">
        <title>Bacillus genomes from the desert of Cuatro Cienegas, Coahuila.</title>
        <authorList>
            <person name="Olmedo-Alvarez G."/>
        </authorList>
    </citation>
    <scope>NUCLEOTIDE SEQUENCE [LARGE SCALE GENOMIC DNA]</scope>
    <source>
        <strain evidence="2 3">CH34_1T</strain>
    </source>
</reference>
<protein>
    <submittedName>
        <fullName evidence="2">Uncharacterized protein</fullName>
    </submittedName>
</protein>
<organism evidence="2 3">
    <name type="scientific">Rossellomorea vietnamensis</name>
    <dbReference type="NCBI Taxonomy" id="218284"/>
    <lineage>
        <taxon>Bacteria</taxon>
        <taxon>Bacillati</taxon>
        <taxon>Bacillota</taxon>
        <taxon>Bacilli</taxon>
        <taxon>Bacillales</taxon>
        <taxon>Bacillaceae</taxon>
        <taxon>Rossellomorea</taxon>
    </lineage>
</organism>
<proteinExistence type="predicted"/>
<evidence type="ECO:0000313" key="3">
    <source>
        <dbReference type="Proteomes" id="UP000322267"/>
    </source>
</evidence>
<evidence type="ECO:0000313" key="2">
    <source>
        <dbReference type="EMBL" id="TYS17927.1"/>
    </source>
</evidence>
<dbReference type="EMBL" id="VTEI01000003">
    <property type="protein sequence ID" value="TYS17927.1"/>
    <property type="molecule type" value="Genomic_DNA"/>
</dbReference>
<gene>
    <name evidence="2" type="ORF">FZC78_08785</name>
</gene>